<reference evidence="1 2" key="1">
    <citation type="journal article" date="2009" name="BMC Genomics">
        <title>Complete genome sequence of the sugarcane nitrogen-fixing endophyte Gluconacetobacter diazotrophicus Pal5.</title>
        <authorList>
            <person name="Bertalan M."/>
            <person name="Albano R."/>
            <person name="Padua V."/>
            <person name="Rouws L."/>
            <person name="Rojas C."/>
            <person name="Hemerly A."/>
            <person name="Teixeira K."/>
            <person name="Schwab S."/>
            <person name="Araujo J."/>
            <person name="Oliveira A."/>
            <person name="Franca L."/>
            <person name="Magalhaes V."/>
            <person name="Alqueres S."/>
            <person name="Cardoso A."/>
            <person name="Almeida W."/>
            <person name="Loureiro M.M."/>
            <person name="Nogueira E."/>
            <person name="Cidade D."/>
            <person name="Oliveira D."/>
            <person name="Simao T."/>
            <person name="Macedo J."/>
            <person name="Valadao A."/>
            <person name="Dreschsel M."/>
            <person name="Freitas F."/>
            <person name="Vidal M."/>
            <person name="Guedes H."/>
            <person name="Rodrigues E."/>
            <person name="Meneses C."/>
            <person name="Brioso P."/>
            <person name="Pozzer L."/>
            <person name="Figueiredo D."/>
            <person name="Montano H."/>
            <person name="Junior J."/>
            <person name="Filho G."/>
            <person name="Flores V."/>
            <person name="Ferreira B."/>
            <person name="Branco A."/>
            <person name="Gonzalez P."/>
            <person name="Guillobel H."/>
            <person name="Lemos M."/>
            <person name="Seibel L."/>
            <person name="Macedo J."/>
            <person name="Alves-Ferreira M."/>
            <person name="Sachetto-Martins G."/>
            <person name="Coelho A."/>
            <person name="Santos E."/>
            <person name="Amaral G."/>
            <person name="Neves A."/>
            <person name="Pacheco A.B."/>
            <person name="Carvalho D."/>
            <person name="Lery L."/>
            <person name="Bisch P."/>
            <person name="Rossle S.C."/>
            <person name="Urmenyi T."/>
            <person name="Kruger W.V."/>
            <person name="Martins O."/>
            <person name="Baldani J.I."/>
            <person name="Ferreira P.C."/>
        </authorList>
    </citation>
    <scope>NUCLEOTIDE SEQUENCE [LARGE SCALE GENOMIC DNA]</scope>
    <source>
        <strain evidence="2">ATCC 49037 / DSM 5601 / CCUG 37298 / CIP 103539 / LMG 7603 / PAl5</strain>
    </source>
</reference>
<dbReference type="AlphaFoldDB" id="A9HIT7"/>
<dbReference type="EMBL" id="AM889285">
    <property type="protein sequence ID" value="CAP55813.1"/>
    <property type="molecule type" value="Genomic_DNA"/>
</dbReference>
<sequence>MGIPLEENQIVRRRAMAGDPQDVHGGGEWRPVPWPHRAGTIPMFFSYRRVRP</sequence>
<organism evidence="1 2">
    <name type="scientific">Gluconacetobacter diazotrophicus (strain ATCC 49037 / DSM 5601 / CCUG 37298 / CIP 103539 / LMG 7603 / PAl5)</name>
    <dbReference type="NCBI Taxonomy" id="272568"/>
    <lineage>
        <taxon>Bacteria</taxon>
        <taxon>Pseudomonadati</taxon>
        <taxon>Pseudomonadota</taxon>
        <taxon>Alphaproteobacteria</taxon>
        <taxon>Acetobacterales</taxon>
        <taxon>Acetobacteraceae</taxon>
        <taxon>Gluconacetobacter</taxon>
    </lineage>
</organism>
<gene>
    <name evidence="1" type="ordered locus">GDI1870</name>
</gene>
<evidence type="ECO:0000313" key="1">
    <source>
        <dbReference type="EMBL" id="CAP55813.1"/>
    </source>
</evidence>
<evidence type="ECO:0000313" key="2">
    <source>
        <dbReference type="Proteomes" id="UP000001176"/>
    </source>
</evidence>
<name>A9HIT7_GLUDA</name>
<dbReference type="KEGG" id="gdi:GDI1870"/>
<keyword evidence="2" id="KW-1185">Reference proteome</keyword>
<accession>A9HIT7</accession>
<proteinExistence type="predicted"/>
<protein>
    <submittedName>
        <fullName evidence="1">Uncharacterized protein</fullName>
    </submittedName>
</protein>
<dbReference type="Proteomes" id="UP000001176">
    <property type="component" value="Chromosome"/>
</dbReference>